<name>A0A495W7K1_9PSEU</name>
<dbReference type="Pfam" id="PF00381">
    <property type="entry name" value="PTS-HPr"/>
    <property type="match status" value="1"/>
</dbReference>
<evidence type="ECO:0000256" key="6">
    <source>
        <dbReference type="ARBA" id="ARBA00022679"/>
    </source>
</evidence>
<dbReference type="Gene3D" id="3.30.1340.10">
    <property type="entry name" value="HPr-like"/>
    <property type="match status" value="1"/>
</dbReference>
<comment type="catalytic activity">
    <reaction evidence="1">
        <text>dihydroxyacetone + phosphoenolpyruvate = dihydroxyacetone phosphate + pyruvate</text>
        <dbReference type="Rhea" id="RHEA:18381"/>
        <dbReference type="ChEBI" id="CHEBI:15361"/>
        <dbReference type="ChEBI" id="CHEBI:16016"/>
        <dbReference type="ChEBI" id="CHEBI:57642"/>
        <dbReference type="ChEBI" id="CHEBI:58702"/>
        <dbReference type="EC" id="2.7.1.121"/>
    </reaction>
</comment>
<dbReference type="GO" id="GO:0047324">
    <property type="term" value="F:phosphoenolpyruvate-glycerone phosphotransferase activity"/>
    <property type="evidence" value="ECO:0007669"/>
    <property type="project" value="UniProtKB-EC"/>
</dbReference>
<dbReference type="InterPro" id="IPR012844">
    <property type="entry name" value="DhaM_N"/>
</dbReference>
<evidence type="ECO:0000256" key="4">
    <source>
        <dbReference type="ARBA" id="ARBA00012095"/>
    </source>
</evidence>
<comment type="subunit">
    <text evidence="7">Homodimer. The dihydroxyacetone kinase complex is composed of a homodimer of DhaM, a homodimer of DhaK and the subunit DhaL.</text>
</comment>
<organism evidence="11 12">
    <name type="scientific">Saccharothrix australiensis</name>
    <dbReference type="NCBI Taxonomy" id="2072"/>
    <lineage>
        <taxon>Bacteria</taxon>
        <taxon>Bacillati</taxon>
        <taxon>Actinomycetota</taxon>
        <taxon>Actinomycetes</taxon>
        <taxon>Pseudonocardiales</taxon>
        <taxon>Pseudonocardiaceae</taxon>
        <taxon>Saccharothrix</taxon>
    </lineage>
</organism>
<dbReference type="Pfam" id="PF03610">
    <property type="entry name" value="EIIA-man"/>
    <property type="match status" value="1"/>
</dbReference>
<dbReference type="GO" id="GO:0009401">
    <property type="term" value="P:phosphoenolpyruvate-dependent sugar phosphotransferase system"/>
    <property type="evidence" value="ECO:0007669"/>
    <property type="project" value="InterPro"/>
</dbReference>
<dbReference type="InterPro" id="IPR000032">
    <property type="entry name" value="HPr-like"/>
</dbReference>
<dbReference type="SUPFAM" id="SSF55594">
    <property type="entry name" value="HPr-like"/>
    <property type="match status" value="1"/>
</dbReference>
<evidence type="ECO:0000256" key="5">
    <source>
        <dbReference type="ARBA" id="ARBA00020422"/>
    </source>
</evidence>
<comment type="function">
    <text evidence="3">General (non sugar-specific) component of the phosphoenolpyruvate-dependent sugar phosphotransferase system (sugar PTS). This major carbohydrate active-transport system catalyzes the phosphorylation of incoming sugar substrates concomitantly with their translocation across the cell membrane. The phosphoryl group from phosphoenolpyruvate (PEP) is transferred to the phosphoryl carrier protein HPr by enzyme I. Phospho-HPr then transfers it to the PTS EIIA domain.</text>
</comment>
<evidence type="ECO:0000259" key="10">
    <source>
        <dbReference type="PROSITE" id="PS51350"/>
    </source>
</evidence>
<dbReference type="InterPro" id="IPR004701">
    <property type="entry name" value="PTS_EIIA_man-typ"/>
</dbReference>
<dbReference type="InterPro" id="IPR036662">
    <property type="entry name" value="PTS_EIIA_man-typ_sf"/>
</dbReference>
<evidence type="ECO:0000256" key="2">
    <source>
        <dbReference type="ARBA" id="ARBA00002788"/>
    </source>
</evidence>
<gene>
    <name evidence="11" type="ORF">C8E97_5972</name>
</gene>
<proteinExistence type="predicted"/>
<dbReference type="PROSITE" id="PS51350">
    <property type="entry name" value="PTS_HPR_DOM"/>
    <property type="match status" value="1"/>
</dbReference>
<dbReference type="InterPro" id="IPR001020">
    <property type="entry name" value="PTS_HPr_His_P_site"/>
</dbReference>
<dbReference type="PROSITE" id="PS51096">
    <property type="entry name" value="PTS_EIIA_TYPE_4"/>
    <property type="match status" value="1"/>
</dbReference>
<comment type="caution">
    <text evidence="11">The sequence shown here is derived from an EMBL/GenBank/DDBJ whole genome shotgun (WGS) entry which is preliminary data.</text>
</comment>
<evidence type="ECO:0000256" key="8">
    <source>
        <dbReference type="SAM" id="MobiDB-lite"/>
    </source>
</evidence>
<feature type="compositionally biased region" description="Gly residues" evidence="8">
    <location>
        <begin position="130"/>
        <end position="167"/>
    </location>
</feature>
<dbReference type="InterPro" id="IPR039643">
    <property type="entry name" value="DhaM"/>
</dbReference>
<feature type="region of interest" description="Disordered" evidence="8">
    <location>
        <begin position="118"/>
        <end position="206"/>
    </location>
</feature>
<dbReference type="InterPro" id="IPR035895">
    <property type="entry name" value="HPr-like_sf"/>
</dbReference>
<keyword evidence="12" id="KW-1185">Reference proteome</keyword>
<reference evidence="11 12" key="1">
    <citation type="submission" date="2018-10" db="EMBL/GenBank/DDBJ databases">
        <title>Sequencing the genomes of 1000 actinobacteria strains.</title>
        <authorList>
            <person name="Klenk H.-P."/>
        </authorList>
    </citation>
    <scope>NUCLEOTIDE SEQUENCE [LARGE SCALE GENOMIC DNA]</scope>
    <source>
        <strain evidence="11 12">DSM 43800</strain>
    </source>
</reference>
<evidence type="ECO:0000256" key="1">
    <source>
        <dbReference type="ARBA" id="ARBA00001113"/>
    </source>
</evidence>
<dbReference type="PANTHER" id="PTHR38594">
    <property type="entry name" value="PEP-DEPENDENT DIHYDROXYACETONE KINASE, PHOSPHORYL DONOR SUBUNIT DHAM"/>
    <property type="match status" value="1"/>
</dbReference>
<evidence type="ECO:0000256" key="7">
    <source>
        <dbReference type="ARBA" id="ARBA00046577"/>
    </source>
</evidence>
<dbReference type="PROSITE" id="PS00369">
    <property type="entry name" value="PTS_HPR_HIS"/>
    <property type="match status" value="1"/>
</dbReference>
<dbReference type="AlphaFoldDB" id="A0A495W7K1"/>
<dbReference type="GO" id="GO:0019563">
    <property type="term" value="P:glycerol catabolic process"/>
    <property type="evidence" value="ECO:0007669"/>
    <property type="project" value="InterPro"/>
</dbReference>
<dbReference type="CDD" id="cd00367">
    <property type="entry name" value="PTS-HPr_like"/>
    <property type="match status" value="1"/>
</dbReference>
<evidence type="ECO:0000313" key="11">
    <source>
        <dbReference type="EMBL" id="RKT57254.1"/>
    </source>
</evidence>
<evidence type="ECO:0000256" key="3">
    <source>
        <dbReference type="ARBA" id="ARBA00003681"/>
    </source>
</evidence>
<feature type="domain" description="PTS EIIA type-4" evidence="9">
    <location>
        <begin position="1"/>
        <end position="129"/>
    </location>
</feature>
<feature type="compositionally biased region" description="Gly residues" evidence="8">
    <location>
        <begin position="178"/>
        <end position="200"/>
    </location>
</feature>
<keyword evidence="6" id="KW-0808">Transferase</keyword>
<dbReference type="PRINTS" id="PR00107">
    <property type="entry name" value="PHOSPHOCPHPR"/>
</dbReference>
<feature type="domain" description="HPr" evidence="10">
    <location>
        <begin position="207"/>
        <end position="293"/>
    </location>
</feature>
<protein>
    <recommendedName>
        <fullName evidence="5">Phosphocarrier protein HPr</fullName>
        <ecNumber evidence="4">2.7.1.121</ecNumber>
    </recommendedName>
</protein>
<dbReference type="EC" id="2.7.1.121" evidence="4"/>
<dbReference type="NCBIfam" id="TIGR01003">
    <property type="entry name" value="PTS_HPr_family"/>
    <property type="match status" value="1"/>
</dbReference>
<evidence type="ECO:0000313" key="12">
    <source>
        <dbReference type="Proteomes" id="UP000282084"/>
    </source>
</evidence>
<dbReference type="PANTHER" id="PTHR38594:SF1">
    <property type="entry name" value="PEP-DEPENDENT DIHYDROXYACETONE KINASE, PHOSPHORYL DONOR SUBUNIT DHAM"/>
    <property type="match status" value="1"/>
</dbReference>
<sequence length="293" mass="27715">MIGLVVVSHSRLLADGVAELAGQMAPDVTIAPSGGDGAGGLGTDFDAVTEAVSRADSGTGVVVLFDLGSARMVAEMAAEASAGDVRVVDAPLVEGAVAAAVAAQRGSDLDEVAAAATGDRAAPAGARGEASGGGSAGVLGDGSAGGSEDGSVGVPGGGPAGVSGGGSAETPGDRAAGIPGGGSAELSGGGSAELSGGGSPGAPAEHAVREEVELTNEVGLHARPAALVARSLTGLDARVRVRFGPGEADATSVLALMGLGAPGGARVEVVATGPDAAEAVRRLRDLAARDFDE</sequence>
<dbReference type="SUPFAM" id="SSF53062">
    <property type="entry name" value="PTS system fructose IIA component-like"/>
    <property type="match status" value="1"/>
</dbReference>
<dbReference type="GO" id="GO:0016020">
    <property type="term" value="C:membrane"/>
    <property type="evidence" value="ECO:0007669"/>
    <property type="project" value="InterPro"/>
</dbReference>
<dbReference type="Proteomes" id="UP000282084">
    <property type="component" value="Unassembled WGS sequence"/>
</dbReference>
<dbReference type="NCBIfam" id="TIGR02364">
    <property type="entry name" value="dha_pts"/>
    <property type="match status" value="1"/>
</dbReference>
<comment type="function">
    <text evidence="2">Component of the dihydroxyacetone kinase complex, which is responsible for the phosphoenolpyruvate (PEP)-dependent phosphorylation of dihydroxyacetone. DhaM serves as the phosphoryl donor. Is phosphorylated by phosphoenolpyruvate in an EI- and HPr-dependent reaction, and a phosphorelay system on histidine residues finally leads to phosphoryl transfer to DhaL and dihydroxyacetone.</text>
</comment>
<dbReference type="EMBL" id="RBXO01000001">
    <property type="protein sequence ID" value="RKT57254.1"/>
    <property type="molecule type" value="Genomic_DNA"/>
</dbReference>
<accession>A0A495W7K1</accession>
<feature type="compositionally biased region" description="Low complexity" evidence="8">
    <location>
        <begin position="118"/>
        <end position="129"/>
    </location>
</feature>
<evidence type="ECO:0000259" key="9">
    <source>
        <dbReference type="PROSITE" id="PS51096"/>
    </source>
</evidence>
<dbReference type="Gene3D" id="3.40.50.510">
    <property type="entry name" value="Phosphotransferase system, mannose-type IIA component"/>
    <property type="match status" value="1"/>
</dbReference>